<feature type="transmembrane region" description="Helical" evidence="7">
    <location>
        <begin position="113"/>
        <end position="134"/>
    </location>
</feature>
<dbReference type="GO" id="GO:0005789">
    <property type="term" value="C:endoplasmic reticulum membrane"/>
    <property type="evidence" value="ECO:0007669"/>
    <property type="project" value="UniProtKB-SubCell"/>
</dbReference>
<dbReference type="PANTHER" id="PTHR31204:SF1">
    <property type="entry name" value="SIGMA INTRACELLULAR RECEPTOR 2"/>
    <property type="match status" value="1"/>
</dbReference>
<evidence type="ECO:0000313" key="10">
    <source>
        <dbReference type="Proteomes" id="UP001283341"/>
    </source>
</evidence>
<reference evidence="9" key="1">
    <citation type="journal article" date="2023" name="Mol. Phylogenet. Evol.">
        <title>Genome-scale phylogeny and comparative genomics of the fungal order Sordariales.</title>
        <authorList>
            <person name="Hensen N."/>
            <person name="Bonometti L."/>
            <person name="Westerberg I."/>
            <person name="Brannstrom I.O."/>
            <person name="Guillou S."/>
            <person name="Cros-Aarteil S."/>
            <person name="Calhoun S."/>
            <person name="Haridas S."/>
            <person name="Kuo A."/>
            <person name="Mondo S."/>
            <person name="Pangilinan J."/>
            <person name="Riley R."/>
            <person name="LaButti K."/>
            <person name="Andreopoulos B."/>
            <person name="Lipzen A."/>
            <person name="Chen C."/>
            <person name="Yan M."/>
            <person name="Daum C."/>
            <person name="Ng V."/>
            <person name="Clum A."/>
            <person name="Steindorff A."/>
            <person name="Ohm R.A."/>
            <person name="Martin F."/>
            <person name="Silar P."/>
            <person name="Natvig D.O."/>
            <person name="Lalanne C."/>
            <person name="Gautier V."/>
            <person name="Ament-Velasquez S.L."/>
            <person name="Kruys A."/>
            <person name="Hutchinson M.I."/>
            <person name="Powell A.J."/>
            <person name="Barry K."/>
            <person name="Miller A.N."/>
            <person name="Grigoriev I.V."/>
            <person name="Debuchy R."/>
            <person name="Gladieux P."/>
            <person name="Hiltunen Thoren M."/>
            <person name="Johannesson H."/>
        </authorList>
    </citation>
    <scope>NUCLEOTIDE SEQUENCE</scope>
    <source>
        <strain evidence="9">CBS 118394</strain>
    </source>
</reference>
<evidence type="ECO:0000256" key="4">
    <source>
        <dbReference type="ARBA" id="ARBA00022824"/>
    </source>
</evidence>
<dbReference type="EMBL" id="JAUEDM010000004">
    <property type="protein sequence ID" value="KAK3319443.1"/>
    <property type="molecule type" value="Genomic_DNA"/>
</dbReference>
<organism evidence="9 10">
    <name type="scientific">Apodospora peruviana</name>
    <dbReference type="NCBI Taxonomy" id="516989"/>
    <lineage>
        <taxon>Eukaryota</taxon>
        <taxon>Fungi</taxon>
        <taxon>Dikarya</taxon>
        <taxon>Ascomycota</taxon>
        <taxon>Pezizomycotina</taxon>
        <taxon>Sordariomycetes</taxon>
        <taxon>Sordariomycetidae</taxon>
        <taxon>Sordariales</taxon>
        <taxon>Lasiosphaeriaceae</taxon>
        <taxon>Apodospora</taxon>
    </lineage>
</organism>
<keyword evidence="10" id="KW-1185">Reference proteome</keyword>
<reference evidence="9" key="2">
    <citation type="submission" date="2023-06" db="EMBL/GenBank/DDBJ databases">
        <authorList>
            <consortium name="Lawrence Berkeley National Laboratory"/>
            <person name="Haridas S."/>
            <person name="Hensen N."/>
            <person name="Bonometti L."/>
            <person name="Westerberg I."/>
            <person name="Brannstrom I.O."/>
            <person name="Guillou S."/>
            <person name="Cros-Aarteil S."/>
            <person name="Calhoun S."/>
            <person name="Kuo A."/>
            <person name="Mondo S."/>
            <person name="Pangilinan J."/>
            <person name="Riley R."/>
            <person name="Labutti K."/>
            <person name="Andreopoulos B."/>
            <person name="Lipzen A."/>
            <person name="Chen C."/>
            <person name="Yanf M."/>
            <person name="Daum C."/>
            <person name="Ng V."/>
            <person name="Clum A."/>
            <person name="Steindorff A."/>
            <person name="Ohm R."/>
            <person name="Martin F."/>
            <person name="Silar P."/>
            <person name="Natvig D."/>
            <person name="Lalanne C."/>
            <person name="Gautier V."/>
            <person name="Ament-Velasquez S.L."/>
            <person name="Kruys A."/>
            <person name="Hutchinson M.I."/>
            <person name="Powell A.J."/>
            <person name="Barry K."/>
            <person name="Miller A.N."/>
            <person name="Grigoriev I.V."/>
            <person name="Debuchy R."/>
            <person name="Gladieux P."/>
            <person name="Thoren M.H."/>
            <person name="Johannesson H."/>
        </authorList>
    </citation>
    <scope>NUCLEOTIDE SEQUENCE</scope>
    <source>
        <strain evidence="9">CBS 118394</strain>
    </source>
</reference>
<feature type="transmembrane region" description="Helical" evidence="7">
    <location>
        <begin position="154"/>
        <end position="173"/>
    </location>
</feature>
<evidence type="ECO:0000256" key="5">
    <source>
        <dbReference type="ARBA" id="ARBA00022989"/>
    </source>
</evidence>
<dbReference type="Pfam" id="PF05241">
    <property type="entry name" value="EBP"/>
    <property type="match status" value="1"/>
</dbReference>
<dbReference type="InterPro" id="IPR016964">
    <property type="entry name" value="Sigma2_recept"/>
</dbReference>
<evidence type="ECO:0000259" key="8">
    <source>
        <dbReference type="PROSITE" id="PS51751"/>
    </source>
</evidence>
<feature type="domain" description="EXPERA" evidence="8">
    <location>
        <begin position="9"/>
        <end position="165"/>
    </location>
</feature>
<comment type="subcellular location">
    <subcellularLocation>
        <location evidence="1">Endoplasmic reticulum membrane</location>
        <topology evidence="1">Multi-pass membrane protein</topology>
    </subcellularLocation>
</comment>
<dbReference type="Proteomes" id="UP001283341">
    <property type="component" value="Unassembled WGS sequence"/>
</dbReference>
<feature type="transmembrane region" description="Helical" evidence="7">
    <location>
        <begin position="80"/>
        <end position="101"/>
    </location>
</feature>
<gene>
    <name evidence="9" type="ORF">B0H66DRAFT_475836</name>
</gene>
<keyword evidence="5 7" id="KW-1133">Transmembrane helix</keyword>
<evidence type="ECO:0000256" key="3">
    <source>
        <dbReference type="ARBA" id="ARBA00022692"/>
    </source>
</evidence>
<dbReference type="PROSITE" id="PS51751">
    <property type="entry name" value="EXPERA"/>
    <property type="match status" value="1"/>
</dbReference>
<dbReference type="InterPro" id="IPR051987">
    <property type="entry name" value="Sigma-2_receptor-like"/>
</dbReference>
<evidence type="ECO:0000313" key="9">
    <source>
        <dbReference type="EMBL" id="KAK3319443.1"/>
    </source>
</evidence>
<feature type="transmembrane region" description="Helical" evidence="7">
    <location>
        <begin position="12"/>
        <end position="33"/>
    </location>
</feature>
<evidence type="ECO:0000256" key="1">
    <source>
        <dbReference type="ARBA" id="ARBA00004477"/>
    </source>
</evidence>
<accession>A0AAE0M5H8</accession>
<keyword evidence="6 7" id="KW-0472">Membrane</keyword>
<keyword evidence="4 7" id="KW-0256">Endoplasmic reticulum</keyword>
<dbReference type="InterPro" id="IPR033118">
    <property type="entry name" value="EXPERA"/>
</dbReference>
<dbReference type="PIRSF" id="PIRSF031032">
    <property type="entry name" value="TMP_97_prd"/>
    <property type="match status" value="1"/>
</dbReference>
<dbReference type="AlphaFoldDB" id="A0AAE0M5H8"/>
<sequence length="189" mass="21857">MTTYTKTWRNNVWLVWFTIQVPIILLIDALEFYPKWLHESPGAPLHLFATVQKEHIAKYNDPIVQWSRETASGHDSWMGLFLYLEFAFTLPTVLYALYRFGVKRTGTSGADELLFLLYGFETALTTLVCIHDSFYWDDAVYSAEVKRTFQVNFFGPWFVIPTLVFIDMASRILSRIRVADAALAGKKVQ</sequence>
<keyword evidence="3 7" id="KW-0812">Transmembrane</keyword>
<evidence type="ECO:0000256" key="2">
    <source>
        <dbReference type="ARBA" id="ARBA00009096"/>
    </source>
</evidence>
<comment type="similarity">
    <text evidence="2">Belongs to the TMEM97/sigma-2 receptor family.</text>
</comment>
<dbReference type="PANTHER" id="PTHR31204">
    <property type="entry name" value="SIGMA INTRACELLULAR RECEPTOR 2"/>
    <property type="match status" value="1"/>
</dbReference>
<name>A0AAE0M5H8_9PEZI</name>
<evidence type="ECO:0000256" key="7">
    <source>
        <dbReference type="PIRNR" id="PIRNR031032"/>
    </source>
</evidence>
<protein>
    <recommendedName>
        <fullName evidence="7">Efficient mitochondria targeting-associated protein 19</fullName>
    </recommendedName>
</protein>
<comment type="caution">
    <text evidence="9">The sequence shown here is derived from an EMBL/GenBank/DDBJ whole genome shotgun (WGS) entry which is preliminary data.</text>
</comment>
<evidence type="ECO:0000256" key="6">
    <source>
        <dbReference type="ARBA" id="ARBA00023136"/>
    </source>
</evidence>
<proteinExistence type="inferred from homology"/>